<proteinExistence type="predicted"/>
<evidence type="ECO:0000313" key="1">
    <source>
        <dbReference type="EMBL" id="EPI53480.1"/>
    </source>
</evidence>
<comment type="caution">
    <text evidence="1">The sequence shown here is derived from an EMBL/GenBank/DDBJ whole genome shotgun (WGS) entry which is preliminary data.</text>
</comment>
<accession>T2PMI0</accession>
<protein>
    <submittedName>
        <fullName evidence="1">Uncharacterized protein</fullName>
    </submittedName>
</protein>
<dbReference type="EMBL" id="ATJN01000002">
    <property type="protein sequence ID" value="EPI53480.1"/>
    <property type="molecule type" value="Genomic_DNA"/>
</dbReference>
<sequence length="69" mass="7861">MDNSQIIITPQEQPRPIEKFIEVEVAHSTGISSMQLQEEINTKLDSILQILQMGKTNQLKENHNDTNAE</sequence>
<organism evidence="1 2">
    <name type="scientific">Gardnerella pickettii JCP8017A</name>
    <dbReference type="NCBI Taxonomy" id="1261062"/>
    <lineage>
        <taxon>Bacteria</taxon>
        <taxon>Bacillati</taxon>
        <taxon>Actinomycetota</taxon>
        <taxon>Actinomycetes</taxon>
        <taxon>Bifidobacteriales</taxon>
        <taxon>Bifidobacteriaceae</taxon>
        <taxon>Gardnerella</taxon>
        <taxon>Gardnerella pickettii</taxon>
    </lineage>
</organism>
<gene>
    <name evidence="1" type="ORF">HMPREF1577_00059</name>
</gene>
<name>T2PMI0_9BIFI</name>
<dbReference type="HOGENOM" id="CLU_2769964_0_0_11"/>
<dbReference type="Proteomes" id="UP000015779">
    <property type="component" value="Unassembled WGS sequence"/>
</dbReference>
<dbReference type="AlphaFoldDB" id="T2PMI0"/>
<evidence type="ECO:0000313" key="2">
    <source>
        <dbReference type="Proteomes" id="UP000015779"/>
    </source>
</evidence>
<dbReference type="RefSeq" id="WP_020758142.1">
    <property type="nucleotide sequence ID" value="NZ_KE347900.1"/>
</dbReference>
<reference evidence="1 2" key="1">
    <citation type="submission" date="2013-06" db="EMBL/GenBank/DDBJ databases">
        <authorList>
            <person name="Weinstock G."/>
            <person name="Sodergren E."/>
            <person name="Lobos E.A."/>
            <person name="Fulton L."/>
            <person name="Fulton R."/>
            <person name="Courtney L."/>
            <person name="Fronick C."/>
            <person name="O'Laughlin M."/>
            <person name="Godfrey J."/>
            <person name="Wilson R.M."/>
            <person name="Miner T."/>
            <person name="Farmer C."/>
            <person name="Delehaunty K."/>
            <person name="Cordes M."/>
            <person name="Minx P."/>
            <person name="Tomlinson C."/>
            <person name="Chen J."/>
            <person name="Wollam A."/>
            <person name="Pepin K.H."/>
            <person name="Bhonagiri V."/>
            <person name="Zhang X."/>
            <person name="Warren W."/>
            <person name="Mitreva M."/>
            <person name="Mardis E.R."/>
            <person name="Wilson R.K."/>
        </authorList>
    </citation>
    <scope>NUCLEOTIDE SEQUENCE [LARGE SCALE GENOMIC DNA]</scope>
    <source>
        <strain evidence="1 2">JCP8017A</strain>
    </source>
</reference>